<evidence type="ECO:0000256" key="5">
    <source>
        <dbReference type="ARBA" id="ARBA00023136"/>
    </source>
</evidence>
<dbReference type="GO" id="GO:0000271">
    <property type="term" value="P:polysaccharide biosynthetic process"/>
    <property type="evidence" value="ECO:0007669"/>
    <property type="project" value="InterPro"/>
</dbReference>
<feature type="domain" description="GtrA/DPMS transmembrane" evidence="8">
    <location>
        <begin position="2"/>
        <end position="108"/>
    </location>
</feature>
<feature type="transmembrane region" description="Helical" evidence="7">
    <location>
        <begin position="86"/>
        <end position="103"/>
    </location>
</feature>
<evidence type="ECO:0000256" key="1">
    <source>
        <dbReference type="ARBA" id="ARBA00004141"/>
    </source>
</evidence>
<comment type="similarity">
    <text evidence="2">Belongs to the GtrA family.</text>
</comment>
<comment type="subcellular location">
    <subcellularLocation>
        <location evidence="1">Membrane</location>
        <topology evidence="1">Multi-pass membrane protein</topology>
    </subcellularLocation>
</comment>
<dbReference type="Proteomes" id="UP000502508">
    <property type="component" value="Chromosome"/>
</dbReference>
<dbReference type="KEGG" id="pfla:Pflav_060620"/>
<evidence type="ECO:0000313" key="10">
    <source>
        <dbReference type="Proteomes" id="UP000502508"/>
    </source>
</evidence>
<evidence type="ECO:0000256" key="3">
    <source>
        <dbReference type="ARBA" id="ARBA00022692"/>
    </source>
</evidence>
<evidence type="ECO:0000256" key="7">
    <source>
        <dbReference type="SAM" id="Phobius"/>
    </source>
</evidence>
<keyword evidence="4 7" id="KW-1133">Transmembrane helix</keyword>
<keyword evidence="3 7" id="KW-0812">Transmembrane</keyword>
<accession>A0A6F8Y0L1</accession>
<organism evidence="9 10">
    <name type="scientific">Phytohabitans flavus</name>
    <dbReference type="NCBI Taxonomy" id="1076124"/>
    <lineage>
        <taxon>Bacteria</taxon>
        <taxon>Bacillati</taxon>
        <taxon>Actinomycetota</taxon>
        <taxon>Actinomycetes</taxon>
        <taxon>Micromonosporales</taxon>
        <taxon>Micromonosporaceae</taxon>
    </lineage>
</organism>
<dbReference type="EMBL" id="AP022870">
    <property type="protein sequence ID" value="BCB79652.1"/>
    <property type="molecule type" value="Genomic_DNA"/>
</dbReference>
<dbReference type="InterPro" id="IPR007267">
    <property type="entry name" value="GtrA_DPMS_TM"/>
</dbReference>
<evidence type="ECO:0000256" key="4">
    <source>
        <dbReference type="ARBA" id="ARBA00022989"/>
    </source>
</evidence>
<reference evidence="9 10" key="2">
    <citation type="submission" date="2020-03" db="EMBL/GenBank/DDBJ databases">
        <authorList>
            <person name="Ichikawa N."/>
            <person name="Kimura A."/>
            <person name="Kitahashi Y."/>
            <person name="Uohara A."/>
        </authorList>
    </citation>
    <scope>NUCLEOTIDE SEQUENCE [LARGE SCALE GENOMIC DNA]</scope>
    <source>
        <strain evidence="9 10">NBRC 107702</strain>
    </source>
</reference>
<reference evidence="9 10" key="1">
    <citation type="submission" date="2020-03" db="EMBL/GenBank/DDBJ databases">
        <title>Whole genome shotgun sequence of Phytohabitans flavus NBRC 107702.</title>
        <authorList>
            <person name="Komaki H."/>
            <person name="Tamura T."/>
        </authorList>
    </citation>
    <scope>NUCLEOTIDE SEQUENCE [LARGE SCALE GENOMIC DNA]</scope>
    <source>
        <strain evidence="9 10">NBRC 107702</strain>
    </source>
</reference>
<gene>
    <name evidence="9" type="ORF">Pflav_060620</name>
</gene>
<dbReference type="InterPro" id="IPR051401">
    <property type="entry name" value="GtrA_CellWall_Glycosyl"/>
</dbReference>
<sequence length="144" mass="15950">MGFAFDLGLLTLLHHFTSLPNAASVTIAFWVTYALNFALNRHIAFRAHERSVGPQLARFVPQVLGDYVLTLTAVLALQAIGLNLTVARIVAGGTNLIFNYVLYRWWTFQRRARTAAEPEATIEESLGESSRSPLPVPGRPYHGD</sequence>
<dbReference type="AlphaFoldDB" id="A0A6F8Y0L1"/>
<dbReference type="PANTHER" id="PTHR38459:SF1">
    <property type="entry name" value="PROPHAGE BACTOPRENOL-LINKED GLUCOSE TRANSLOCASE HOMOLOG"/>
    <property type="match status" value="1"/>
</dbReference>
<dbReference type="GO" id="GO:0005886">
    <property type="term" value="C:plasma membrane"/>
    <property type="evidence" value="ECO:0007669"/>
    <property type="project" value="TreeGrafter"/>
</dbReference>
<evidence type="ECO:0000313" key="9">
    <source>
        <dbReference type="EMBL" id="BCB79652.1"/>
    </source>
</evidence>
<evidence type="ECO:0000256" key="6">
    <source>
        <dbReference type="SAM" id="MobiDB-lite"/>
    </source>
</evidence>
<dbReference type="Pfam" id="PF04138">
    <property type="entry name" value="GtrA_DPMS_TM"/>
    <property type="match status" value="1"/>
</dbReference>
<feature type="transmembrane region" description="Helical" evidence="7">
    <location>
        <begin position="20"/>
        <end position="39"/>
    </location>
</feature>
<feature type="transmembrane region" description="Helical" evidence="7">
    <location>
        <begin position="59"/>
        <end position="80"/>
    </location>
</feature>
<evidence type="ECO:0000259" key="8">
    <source>
        <dbReference type="Pfam" id="PF04138"/>
    </source>
</evidence>
<keyword evidence="5 7" id="KW-0472">Membrane</keyword>
<protein>
    <recommendedName>
        <fullName evidence="8">GtrA/DPMS transmembrane domain-containing protein</fullName>
    </recommendedName>
</protein>
<proteinExistence type="inferred from homology"/>
<keyword evidence="10" id="KW-1185">Reference proteome</keyword>
<feature type="region of interest" description="Disordered" evidence="6">
    <location>
        <begin position="118"/>
        <end position="144"/>
    </location>
</feature>
<name>A0A6F8Y0L1_9ACTN</name>
<dbReference type="PANTHER" id="PTHR38459">
    <property type="entry name" value="PROPHAGE BACTOPRENOL-LINKED GLUCOSE TRANSLOCASE HOMOLOG"/>
    <property type="match status" value="1"/>
</dbReference>
<evidence type="ECO:0000256" key="2">
    <source>
        <dbReference type="ARBA" id="ARBA00009399"/>
    </source>
</evidence>